<evidence type="ECO:0000256" key="1">
    <source>
        <dbReference type="SAM" id="Phobius"/>
    </source>
</evidence>
<dbReference type="RefSeq" id="WP_084392940.1">
    <property type="nucleotide sequence ID" value="NZ_BMKF01000002.1"/>
</dbReference>
<reference evidence="3" key="1">
    <citation type="journal article" date="2019" name="Int. J. Syst. Evol. Microbiol.">
        <title>The Global Catalogue of Microorganisms (GCM) 10K type strain sequencing project: providing services to taxonomists for standard genome sequencing and annotation.</title>
        <authorList>
            <consortium name="The Broad Institute Genomics Platform"/>
            <consortium name="The Broad Institute Genome Sequencing Center for Infectious Disease"/>
            <person name="Wu L."/>
            <person name="Ma J."/>
        </authorList>
    </citation>
    <scope>NUCLEOTIDE SEQUENCE [LARGE SCALE GENOMIC DNA]</scope>
    <source>
        <strain evidence="3">CGMCC 1.15928</strain>
    </source>
</reference>
<feature type="transmembrane region" description="Helical" evidence="1">
    <location>
        <begin position="7"/>
        <end position="27"/>
    </location>
</feature>
<evidence type="ECO:0008006" key="4">
    <source>
        <dbReference type="Google" id="ProtNLM"/>
    </source>
</evidence>
<sequence>MIWGLEIPAWVALIGAVTAVIALAWNVRFSVRQQKFAALARHASIRLDWVEKLRSASAEFMALCETTNKLRSKSERDRGEQLPFKKSFIFLLLDPNNPKHQKLAIATDRMEEAVDQSPAAFKEHLQTFRDAAHDVIHSQFYFARREMKGEVVS</sequence>
<gene>
    <name evidence="2" type="ORF">GCM10011503_16930</name>
</gene>
<evidence type="ECO:0000313" key="2">
    <source>
        <dbReference type="EMBL" id="GGB68927.1"/>
    </source>
</evidence>
<keyword evidence="1" id="KW-0472">Membrane</keyword>
<evidence type="ECO:0000313" key="3">
    <source>
        <dbReference type="Proteomes" id="UP000628854"/>
    </source>
</evidence>
<keyword evidence="1" id="KW-0812">Transmembrane</keyword>
<comment type="caution">
    <text evidence="2">The sequence shown here is derived from an EMBL/GenBank/DDBJ whole genome shotgun (WGS) entry which is preliminary data.</text>
</comment>
<name>A0ABQ1JH81_9PROT</name>
<protein>
    <recommendedName>
        <fullName evidence="4">DUF2489 domain-containing protein</fullName>
    </recommendedName>
</protein>
<dbReference type="Proteomes" id="UP000628854">
    <property type="component" value="Unassembled WGS sequence"/>
</dbReference>
<keyword evidence="3" id="KW-1185">Reference proteome</keyword>
<keyword evidence="1" id="KW-1133">Transmembrane helix</keyword>
<proteinExistence type="predicted"/>
<accession>A0ABQ1JH81</accession>
<dbReference type="EMBL" id="BMKF01000002">
    <property type="protein sequence ID" value="GGB68927.1"/>
    <property type="molecule type" value="Genomic_DNA"/>
</dbReference>
<organism evidence="2 3">
    <name type="scientific">Henriciella pelagia</name>
    <dbReference type="NCBI Taxonomy" id="1977912"/>
    <lineage>
        <taxon>Bacteria</taxon>
        <taxon>Pseudomonadati</taxon>
        <taxon>Pseudomonadota</taxon>
        <taxon>Alphaproteobacteria</taxon>
        <taxon>Hyphomonadales</taxon>
        <taxon>Hyphomonadaceae</taxon>
        <taxon>Henriciella</taxon>
    </lineage>
</organism>